<reference evidence="2 3" key="1">
    <citation type="journal article" date="2016" name="Mol. Biol. Evol.">
        <title>Comparative Genomics of Early-Diverging Mushroom-Forming Fungi Provides Insights into the Origins of Lignocellulose Decay Capabilities.</title>
        <authorList>
            <person name="Nagy L.G."/>
            <person name="Riley R."/>
            <person name="Tritt A."/>
            <person name="Adam C."/>
            <person name="Daum C."/>
            <person name="Floudas D."/>
            <person name="Sun H."/>
            <person name="Yadav J.S."/>
            <person name="Pangilinan J."/>
            <person name="Larsson K.H."/>
            <person name="Matsuura K."/>
            <person name="Barry K."/>
            <person name="Labutti K."/>
            <person name="Kuo R."/>
            <person name="Ohm R.A."/>
            <person name="Bhattacharya S.S."/>
            <person name="Shirouzu T."/>
            <person name="Yoshinaga Y."/>
            <person name="Martin F.M."/>
            <person name="Grigoriev I.V."/>
            <person name="Hibbett D.S."/>
        </authorList>
    </citation>
    <scope>NUCLEOTIDE SEQUENCE [LARGE SCALE GENOMIC DNA]</scope>
    <source>
        <strain evidence="2 3">HHB12029</strain>
    </source>
</reference>
<dbReference type="Gene3D" id="1.10.510.10">
    <property type="entry name" value="Transferase(Phosphotransferase) domain 1"/>
    <property type="match status" value="1"/>
</dbReference>
<evidence type="ECO:0000313" key="2">
    <source>
        <dbReference type="EMBL" id="KZV84478.1"/>
    </source>
</evidence>
<dbReference type="GO" id="GO:0005524">
    <property type="term" value="F:ATP binding"/>
    <property type="evidence" value="ECO:0007669"/>
    <property type="project" value="InterPro"/>
</dbReference>
<dbReference type="PANTHER" id="PTHR44329">
    <property type="entry name" value="SERINE/THREONINE-PROTEIN KINASE TNNI3K-RELATED"/>
    <property type="match status" value="1"/>
</dbReference>
<dbReference type="InterPro" id="IPR001245">
    <property type="entry name" value="Ser-Thr/Tyr_kinase_cat_dom"/>
</dbReference>
<dbReference type="InterPro" id="IPR000719">
    <property type="entry name" value="Prot_kinase_dom"/>
</dbReference>
<gene>
    <name evidence="2" type="ORF">EXIGLDRAFT_288019</name>
</gene>
<keyword evidence="2" id="KW-0808">Transferase</keyword>
<dbReference type="PROSITE" id="PS50011">
    <property type="entry name" value="PROTEIN_KINASE_DOM"/>
    <property type="match status" value="1"/>
</dbReference>
<evidence type="ECO:0000259" key="1">
    <source>
        <dbReference type="PROSITE" id="PS50011"/>
    </source>
</evidence>
<organism evidence="2 3">
    <name type="scientific">Exidia glandulosa HHB12029</name>
    <dbReference type="NCBI Taxonomy" id="1314781"/>
    <lineage>
        <taxon>Eukaryota</taxon>
        <taxon>Fungi</taxon>
        <taxon>Dikarya</taxon>
        <taxon>Basidiomycota</taxon>
        <taxon>Agaricomycotina</taxon>
        <taxon>Agaricomycetes</taxon>
        <taxon>Auriculariales</taxon>
        <taxon>Exidiaceae</taxon>
        <taxon>Exidia</taxon>
    </lineage>
</organism>
<dbReference type="SUPFAM" id="SSF56112">
    <property type="entry name" value="Protein kinase-like (PK-like)"/>
    <property type="match status" value="1"/>
</dbReference>
<dbReference type="OrthoDB" id="4062651at2759"/>
<dbReference type="InterPro" id="IPR051681">
    <property type="entry name" value="Ser/Thr_Kinases-Pseudokinases"/>
</dbReference>
<accession>A0A165DGE1</accession>
<dbReference type="InterPro" id="IPR011009">
    <property type="entry name" value="Kinase-like_dom_sf"/>
</dbReference>
<dbReference type="AlphaFoldDB" id="A0A165DGE1"/>
<sequence length="386" mass="44126">MFTGLAPSESVYSLRLLRMVLNGQRPRHPGRLAEVLGLDETYWQLCLRCWSRSATMDDIVAALEVPQLNVVRCPVRWDLAALKEFTARSAPPLARHIRQKQQVRLGRDIECSGFEVHAVLHTDRNRVEAVNIIPPHAHRRRLGKLGTNIDFLSELFVWSQLRHEHILPVLGSYIGGVDERECFVVPRMTGGTCRDYLRENDSPDRLRILSEVADALHYLHSRSPKIIHGDVRSHSVFISESGTAFLGNFDFSTLQHPLAHFDDSDNYQVAQRLRWLAPEVGTGMTPRSTRADVFSFALFGYEVFSGRVPFYETDPGEAGEFLIRNKRPPRPETDQLSDEVWTLIQRCWRKVTPARPTMDQASRRLRELRQAETGINVYRTNSTCTA</sequence>
<dbReference type="GO" id="GO:0004674">
    <property type="term" value="F:protein serine/threonine kinase activity"/>
    <property type="evidence" value="ECO:0007669"/>
    <property type="project" value="TreeGrafter"/>
</dbReference>
<keyword evidence="2" id="KW-0418">Kinase</keyword>
<dbReference type="Pfam" id="PF07714">
    <property type="entry name" value="PK_Tyr_Ser-Thr"/>
    <property type="match status" value="1"/>
</dbReference>
<name>A0A165DGE1_EXIGL</name>
<evidence type="ECO:0000313" key="3">
    <source>
        <dbReference type="Proteomes" id="UP000077266"/>
    </source>
</evidence>
<dbReference type="EMBL" id="KV426222">
    <property type="protein sequence ID" value="KZV84478.1"/>
    <property type="molecule type" value="Genomic_DNA"/>
</dbReference>
<dbReference type="InParanoid" id="A0A165DGE1"/>
<protein>
    <submittedName>
        <fullName evidence="2">Kinase-like protein</fullName>
    </submittedName>
</protein>
<proteinExistence type="predicted"/>
<dbReference type="Proteomes" id="UP000077266">
    <property type="component" value="Unassembled WGS sequence"/>
</dbReference>
<keyword evidence="3" id="KW-1185">Reference proteome</keyword>
<feature type="domain" description="Protein kinase" evidence="1">
    <location>
        <begin position="99"/>
        <end position="368"/>
    </location>
</feature>